<dbReference type="InterPro" id="IPR058568">
    <property type="entry name" value="Ig_TRAPPC9_Trs120_4th"/>
</dbReference>
<proteinExistence type="predicted"/>
<dbReference type="HOGENOM" id="CLU_002231_1_0_1"/>
<dbReference type="InParanoid" id="I6NDR4"/>
<organism evidence="8 9">
    <name type="scientific">Eremothecium cymbalariae (strain CBS 270.75 / DBVPG 7215 / KCTC 17166 / NRRL Y-17582)</name>
    <name type="common">Yeast</name>
    <dbReference type="NCBI Taxonomy" id="931890"/>
    <lineage>
        <taxon>Eukaryota</taxon>
        <taxon>Fungi</taxon>
        <taxon>Dikarya</taxon>
        <taxon>Ascomycota</taxon>
        <taxon>Saccharomycotina</taxon>
        <taxon>Saccharomycetes</taxon>
        <taxon>Saccharomycetales</taxon>
        <taxon>Saccharomycetaceae</taxon>
        <taxon>Eremothecium</taxon>
    </lineage>
</organism>
<dbReference type="PANTHER" id="PTHR21512:SF5">
    <property type="entry name" value="TRAFFICKING PROTEIN PARTICLE COMPLEX SUBUNIT 9"/>
    <property type="match status" value="1"/>
</dbReference>
<evidence type="ECO:0000256" key="1">
    <source>
        <dbReference type="ARBA" id="ARBA00004555"/>
    </source>
</evidence>
<keyword evidence="9" id="KW-1185">Reference proteome</keyword>
<feature type="compositionally biased region" description="Low complexity" evidence="3">
    <location>
        <begin position="314"/>
        <end position="335"/>
    </location>
</feature>
<dbReference type="STRING" id="931890.I6NDR4"/>
<dbReference type="Pfam" id="PF08626">
    <property type="entry name" value="TRAPPC9-Trs120"/>
    <property type="match status" value="1"/>
</dbReference>
<dbReference type="EMBL" id="CP002501">
    <property type="protein sequence ID" value="AET40206.1"/>
    <property type="molecule type" value="Genomic_DNA"/>
</dbReference>
<dbReference type="GO" id="GO:0005085">
    <property type="term" value="F:guanyl-nucleotide exchange factor activity"/>
    <property type="evidence" value="ECO:0007669"/>
    <property type="project" value="EnsemblFungi"/>
</dbReference>
<dbReference type="GO" id="GO:0005829">
    <property type="term" value="C:cytosol"/>
    <property type="evidence" value="ECO:0007669"/>
    <property type="project" value="GOC"/>
</dbReference>
<sequence>MMESVCGSAHIRVLVIPASDNWPRSKFLSYVDRLRSVLEVRLVDITPIADSHFNPQRFPQGKLFFDIQTNLQDESSMLFLYDFEPYRKTFVVIGLCEGSPVEEDAKERLHILEQKYPNSISHCLIYEDSFREKGAFCNVFGFGTSTETIMCDVGRIFLQALSHYYSSYKHVTLRSPGAIGGNSVVKTTFVCKPVNSVKRLSGSLESNSSMGKKSSMKNGAISASSGSDKSQQRAKARQLKILANFQLLAGQYIDSLANFSEAASIAHKIHDYLWLGSSLEGVAISMILLSYLNVQFQIPAIVTLMCPSKSITASTNTSPSQRSSTSSNGNTTFGSHQSPRSSNSGVASTPFNSNETLLGNVLKAINDKILHYYELSLSHSIEYTPQVVYCQNLLRILRFMCECSTGSFLSESVLNSVVLGISQNYERCESMDPCLYSKMEIYQLSNRFFELQLKYLDISMQIRLYLGLASIYKVLEFSRKRAFVIRKLLSSLLTHLDQVPWCSEYDILVDDILETYDIKSWTPESNTSDAREIKWFTLQKNVLMLLINVAQKTNKNDDVIRFSKWAITRYSHLLTQIEEANLVKSILAPAENSKEKVEYWDPFILRKVRLIKTDHDKEIPIRKVIENGKTIDLNDDQVFNPFKDANLAAVERPQNWCNTFLVSETAELSFSVQNPFKCNLEITSLSFCDEDAKIMKLLTNDITNESPIIVKPGNIRTIHYPIVFINETTSIYKITHLKIGVFQLPAREYPICQLEQINPAFDQRADLGEYCFSVIQEQPQLEVLSSSLPNYSCMALEGSKKQFTLKIHNSSLSKAANYLMISSTTNVEKQLKHDYWRNTMADELHDTELQLKLLHENFIRVLNLPTEVKPNEVLNIDIEIDITNATLELEQFEIIFTYGCRGEDNSVAFIKQLSIPFNITIKRSVEITNMEIISLHEELPDSIHIDWIRYVKQECAEHDLTFSDFALMLLDVRNSWINKTTLRLGYDSFKADEHVLGTYHSRRLIIPIKKIGFDTKFEKKPIPAIVTGRQFVHSGLTKGQEQELRIKFWCREYILSRLKCQWEINSDIGSVDFRSFIPKLDDSFINIIYRGGRTPYKLELTTPKSKVSIGEEISIQANIDSGELTSINKYISVQFQFFERRTGKPIPESNKILLYNGTLTKSINLKTSNKIELKVMPIERGEYEFQSHIVGTETTAYYFLHVI</sequence>
<dbReference type="Pfam" id="PF26280">
    <property type="entry name" value="Ig_TRAPPC9-Trs120_2nd"/>
    <property type="match status" value="1"/>
</dbReference>
<dbReference type="RefSeq" id="XP_003647023.1">
    <property type="nucleotide sequence ID" value="XM_003646975.1"/>
</dbReference>
<evidence type="ECO:0000256" key="3">
    <source>
        <dbReference type="SAM" id="MobiDB-lite"/>
    </source>
</evidence>
<dbReference type="Pfam" id="PF26251">
    <property type="entry name" value="TPR_TRAPPC9-Trs120"/>
    <property type="match status" value="1"/>
</dbReference>
<dbReference type="GO" id="GO:0005769">
    <property type="term" value="C:early endosome"/>
    <property type="evidence" value="ECO:0007669"/>
    <property type="project" value="EnsemblFungi"/>
</dbReference>
<dbReference type="GO" id="GO:1990071">
    <property type="term" value="C:TRAPPII protein complex"/>
    <property type="evidence" value="ECO:0007669"/>
    <property type="project" value="EnsemblFungi"/>
</dbReference>
<feature type="region of interest" description="Disordered" evidence="3">
    <location>
        <begin position="202"/>
        <end position="230"/>
    </location>
</feature>
<comment type="subcellular location">
    <subcellularLocation>
        <location evidence="1">Golgi apparatus</location>
    </subcellularLocation>
</comment>
<dbReference type="OrthoDB" id="27962at2759"/>
<reference evidence="8 9" key="1">
    <citation type="journal article" date="2011" name="G3 (Bethesda)">
        <title>Genome evolution in the Eremothecium clade of the Saccharomyces complex revealed by comparative genomics.</title>
        <authorList>
            <person name="Wendland J."/>
            <person name="Walther A."/>
        </authorList>
    </citation>
    <scope>NUCLEOTIDE SEQUENCE [LARGE SCALE GENOMIC DNA]</scope>
    <source>
        <strain evidence="9">CBS 270.75 / DBVPG 7215 / KCTC 17166 / NRRL Y-17582</strain>
    </source>
</reference>
<dbReference type="AlphaFoldDB" id="I6NDR4"/>
<feature type="compositionally biased region" description="Low complexity" evidence="3">
    <location>
        <begin position="206"/>
        <end position="219"/>
    </location>
</feature>
<dbReference type="KEGG" id="erc:Ecym_5457"/>
<dbReference type="Proteomes" id="UP000006790">
    <property type="component" value="Chromosome 5"/>
</dbReference>
<dbReference type="InterPro" id="IPR058564">
    <property type="entry name" value="TPR_TRAPPC9_Trs120"/>
</dbReference>
<dbReference type="PANTHER" id="PTHR21512">
    <property type="entry name" value="TRAFFICKING PROTEIN PARTICLE COMPLEX SUBUNIT 9"/>
    <property type="match status" value="1"/>
</dbReference>
<dbReference type="OMA" id="EHSRDRM"/>
<accession>I6NDR4</accession>
<feature type="domain" description="Trs120/TRAPPC9 fourth Ig-like" evidence="7">
    <location>
        <begin position="1102"/>
        <end position="1189"/>
    </location>
</feature>
<dbReference type="Pfam" id="PF26282">
    <property type="entry name" value="Ig_TRAPPC9-Trs120_3rd"/>
    <property type="match status" value="1"/>
</dbReference>
<evidence type="ECO:0000259" key="4">
    <source>
        <dbReference type="Pfam" id="PF08626"/>
    </source>
</evidence>
<evidence type="ECO:0000256" key="2">
    <source>
        <dbReference type="ARBA" id="ARBA00023034"/>
    </source>
</evidence>
<evidence type="ECO:0000259" key="7">
    <source>
        <dbReference type="Pfam" id="PF26283"/>
    </source>
</evidence>
<dbReference type="InterPro" id="IPR058567">
    <property type="entry name" value="Ig_TRAPPC9_Trs120_3rd"/>
</dbReference>
<dbReference type="InterPro" id="IPR058563">
    <property type="entry name" value="Trs120_TRAPPC9_N"/>
</dbReference>
<protein>
    <submittedName>
        <fullName evidence="8">Uncharacterized protein</fullName>
    </submittedName>
</protein>
<evidence type="ECO:0000259" key="5">
    <source>
        <dbReference type="Pfam" id="PF26251"/>
    </source>
</evidence>
<feature type="compositionally biased region" description="Polar residues" evidence="3">
    <location>
        <begin position="336"/>
        <end position="348"/>
    </location>
</feature>
<dbReference type="Pfam" id="PF26283">
    <property type="entry name" value="Ig_TRAPPC9-Trs120_4th"/>
    <property type="match status" value="1"/>
</dbReference>
<evidence type="ECO:0000259" key="6">
    <source>
        <dbReference type="Pfam" id="PF26282"/>
    </source>
</evidence>
<feature type="domain" description="Trs120/TRAPPC9 N-terminal" evidence="4">
    <location>
        <begin position="3"/>
        <end position="300"/>
    </location>
</feature>
<dbReference type="GO" id="GO:0034498">
    <property type="term" value="P:early endosome to Golgi transport"/>
    <property type="evidence" value="ECO:0007669"/>
    <property type="project" value="EnsemblFungi"/>
</dbReference>
<keyword evidence="2" id="KW-0333">Golgi apparatus</keyword>
<dbReference type="InterPro" id="IPR013935">
    <property type="entry name" value="Trs120_TRAPPC9"/>
</dbReference>
<gene>
    <name evidence="8" type="ordered locus">Ecym_5457</name>
</gene>
<feature type="region of interest" description="Disordered" evidence="3">
    <location>
        <begin position="313"/>
        <end position="348"/>
    </location>
</feature>
<dbReference type="FunCoup" id="I6NDR4">
    <property type="interactions" value="39"/>
</dbReference>
<dbReference type="eggNOG" id="KOG1953">
    <property type="taxonomic scope" value="Eukaryota"/>
</dbReference>
<feature type="domain" description="Trs120/TRAPPC9 TPR region" evidence="5">
    <location>
        <begin position="358"/>
        <end position="595"/>
    </location>
</feature>
<name>I6NDR4_ERECY</name>
<evidence type="ECO:0000313" key="9">
    <source>
        <dbReference type="Proteomes" id="UP000006790"/>
    </source>
</evidence>
<dbReference type="GO" id="GO:0005802">
    <property type="term" value="C:trans-Golgi network"/>
    <property type="evidence" value="ECO:0007669"/>
    <property type="project" value="EnsemblFungi"/>
</dbReference>
<dbReference type="GO" id="GO:0006891">
    <property type="term" value="P:intra-Golgi vesicle-mediated transport"/>
    <property type="evidence" value="ECO:0007669"/>
    <property type="project" value="EnsemblFungi"/>
</dbReference>
<dbReference type="GeneID" id="11468546"/>
<evidence type="ECO:0000313" key="8">
    <source>
        <dbReference type="EMBL" id="AET40206.1"/>
    </source>
</evidence>
<feature type="domain" description="Trs120/TRAPPC9 third Ig-like" evidence="6">
    <location>
        <begin position="925"/>
        <end position="1089"/>
    </location>
</feature>